<evidence type="ECO:0008006" key="4">
    <source>
        <dbReference type="Google" id="ProtNLM"/>
    </source>
</evidence>
<evidence type="ECO:0000313" key="2">
    <source>
        <dbReference type="EMBL" id="SHN54673.1"/>
    </source>
</evidence>
<keyword evidence="1" id="KW-0472">Membrane</keyword>
<keyword evidence="1" id="KW-1133">Transmembrane helix</keyword>
<name>A0A1M7S8B0_9BACT</name>
<accession>A0A1M7S8B0</accession>
<dbReference type="STRING" id="1121455.SAMN02745728_00569"/>
<protein>
    <recommendedName>
        <fullName evidence="4">Rod shape-determining protein MreD</fullName>
    </recommendedName>
</protein>
<feature type="transmembrane region" description="Helical" evidence="1">
    <location>
        <begin position="128"/>
        <end position="145"/>
    </location>
</feature>
<reference evidence="2 3" key="1">
    <citation type="submission" date="2016-12" db="EMBL/GenBank/DDBJ databases">
        <authorList>
            <person name="Song W.-J."/>
            <person name="Kurnit D.M."/>
        </authorList>
    </citation>
    <scope>NUCLEOTIDE SEQUENCE [LARGE SCALE GENOMIC DNA]</scope>
    <source>
        <strain evidence="2 3">DSM 11393</strain>
    </source>
</reference>
<dbReference type="EMBL" id="FRDI01000003">
    <property type="protein sequence ID" value="SHN54673.1"/>
    <property type="molecule type" value="Genomic_DNA"/>
</dbReference>
<feature type="transmembrane region" description="Helical" evidence="1">
    <location>
        <begin position="69"/>
        <end position="85"/>
    </location>
</feature>
<evidence type="ECO:0000313" key="3">
    <source>
        <dbReference type="Proteomes" id="UP000186469"/>
    </source>
</evidence>
<organism evidence="2 3">
    <name type="scientific">Desulfovibrio litoralis DSM 11393</name>
    <dbReference type="NCBI Taxonomy" id="1121455"/>
    <lineage>
        <taxon>Bacteria</taxon>
        <taxon>Pseudomonadati</taxon>
        <taxon>Thermodesulfobacteriota</taxon>
        <taxon>Desulfovibrionia</taxon>
        <taxon>Desulfovibrionales</taxon>
        <taxon>Desulfovibrionaceae</taxon>
        <taxon>Desulfovibrio</taxon>
    </lineage>
</organism>
<dbReference type="AlphaFoldDB" id="A0A1M7S8B0"/>
<proteinExistence type="predicted"/>
<keyword evidence="3" id="KW-1185">Reference proteome</keyword>
<sequence length="163" mass="18979">MWLLNILWWCFFIVIGVFIQAFIPGIDALVPGVIVSLYEKRWQQTFWLCLVFILIQEGTSSLVFGAAPLWYITTIVMFILGQRLFNANNFFFILCFGAILSLVRILIVLLIMQVGTDNQDYKMFFNDAIWQTFIFSLVWCVASRLRKILPQTKKTDNLYTLGN</sequence>
<keyword evidence="1" id="KW-0812">Transmembrane</keyword>
<dbReference type="OrthoDB" id="5470719at2"/>
<gene>
    <name evidence="2" type="ORF">SAMN02745728_00569</name>
</gene>
<evidence type="ECO:0000256" key="1">
    <source>
        <dbReference type="SAM" id="Phobius"/>
    </source>
</evidence>
<dbReference type="Proteomes" id="UP000186469">
    <property type="component" value="Unassembled WGS sequence"/>
</dbReference>
<feature type="transmembrane region" description="Helical" evidence="1">
    <location>
        <begin position="92"/>
        <end position="116"/>
    </location>
</feature>
<dbReference type="RefSeq" id="WP_072696274.1">
    <property type="nucleotide sequence ID" value="NZ_FRDI01000003.1"/>
</dbReference>
<feature type="transmembrane region" description="Helical" evidence="1">
    <location>
        <begin position="6"/>
        <end position="38"/>
    </location>
</feature>